<sequence>MAESATSVGWRKRALLPIRCILKRALDEIEAAAHRFNSEELPTWKESRDSVLQWIESTKESNTQSSLSTCSRHDPQSSEGARLVNTHVFDTNHRENTFAEPEVETAIRSPCPVDTIYRVHTSLITSSEKVHSYSLRLSAAEMGNPADLPSSLTALDVRAPPLLCSPSETLAVNPPSSTDNIEKSADQGGHDAAIMSGIEMNPLADRPPPETEHKI</sequence>
<reference evidence="2 3" key="1">
    <citation type="submission" date="2024-09" db="EMBL/GenBank/DDBJ databases">
        <title>Chromosome-scale assembly of Riccia fluitans.</title>
        <authorList>
            <person name="Paukszto L."/>
            <person name="Sawicki J."/>
            <person name="Karawczyk K."/>
            <person name="Piernik-Szablinska J."/>
            <person name="Szczecinska M."/>
            <person name="Mazdziarz M."/>
        </authorList>
    </citation>
    <scope>NUCLEOTIDE SEQUENCE [LARGE SCALE GENOMIC DNA]</scope>
    <source>
        <strain evidence="2">Rf_01</strain>
        <tissue evidence="2">Aerial parts of the thallus</tissue>
    </source>
</reference>
<feature type="compositionally biased region" description="Basic and acidic residues" evidence="1">
    <location>
        <begin position="180"/>
        <end position="189"/>
    </location>
</feature>
<proteinExistence type="predicted"/>
<dbReference type="AlphaFoldDB" id="A0ABD1YXS3"/>
<feature type="region of interest" description="Disordered" evidence="1">
    <location>
        <begin position="172"/>
        <end position="215"/>
    </location>
</feature>
<organism evidence="2 3">
    <name type="scientific">Riccia fluitans</name>
    <dbReference type="NCBI Taxonomy" id="41844"/>
    <lineage>
        <taxon>Eukaryota</taxon>
        <taxon>Viridiplantae</taxon>
        <taxon>Streptophyta</taxon>
        <taxon>Embryophyta</taxon>
        <taxon>Marchantiophyta</taxon>
        <taxon>Marchantiopsida</taxon>
        <taxon>Marchantiidae</taxon>
        <taxon>Marchantiales</taxon>
        <taxon>Ricciaceae</taxon>
        <taxon>Riccia</taxon>
    </lineage>
</organism>
<name>A0ABD1YXS3_9MARC</name>
<accession>A0ABD1YXS3</accession>
<evidence type="ECO:0000313" key="2">
    <source>
        <dbReference type="EMBL" id="KAL2635583.1"/>
    </source>
</evidence>
<comment type="caution">
    <text evidence="2">The sequence shown here is derived from an EMBL/GenBank/DDBJ whole genome shotgun (WGS) entry which is preliminary data.</text>
</comment>
<protein>
    <submittedName>
        <fullName evidence="2">Uncharacterized protein</fullName>
    </submittedName>
</protein>
<evidence type="ECO:0000256" key="1">
    <source>
        <dbReference type="SAM" id="MobiDB-lite"/>
    </source>
</evidence>
<dbReference type="Proteomes" id="UP001605036">
    <property type="component" value="Unassembled WGS sequence"/>
</dbReference>
<gene>
    <name evidence="2" type="ORF">R1flu_007062</name>
</gene>
<dbReference type="EMBL" id="JBHFFA010000003">
    <property type="protein sequence ID" value="KAL2635583.1"/>
    <property type="molecule type" value="Genomic_DNA"/>
</dbReference>
<keyword evidence="3" id="KW-1185">Reference proteome</keyword>
<evidence type="ECO:0000313" key="3">
    <source>
        <dbReference type="Proteomes" id="UP001605036"/>
    </source>
</evidence>